<evidence type="ECO:0000313" key="3">
    <source>
        <dbReference type="Proteomes" id="UP001310594"/>
    </source>
</evidence>
<gene>
    <name evidence="2" type="ORF">LTR97_009652</name>
</gene>
<organism evidence="2 3">
    <name type="scientific">Elasticomyces elasticus</name>
    <dbReference type="NCBI Taxonomy" id="574655"/>
    <lineage>
        <taxon>Eukaryota</taxon>
        <taxon>Fungi</taxon>
        <taxon>Dikarya</taxon>
        <taxon>Ascomycota</taxon>
        <taxon>Pezizomycotina</taxon>
        <taxon>Dothideomycetes</taxon>
        <taxon>Dothideomycetidae</taxon>
        <taxon>Mycosphaerellales</taxon>
        <taxon>Teratosphaeriaceae</taxon>
        <taxon>Elasticomyces</taxon>
    </lineage>
</organism>
<dbReference type="EMBL" id="JAVRQU010000016">
    <property type="protein sequence ID" value="KAK5694034.1"/>
    <property type="molecule type" value="Genomic_DNA"/>
</dbReference>
<sequence>MSPFFTRLRSHVLPFASRLSTPNQDPASRPSPTPIDAPSTRSNGDTANRSMCNTNKTDPSSSPASDAPDHTDVTPPLPSAVLEGNTANTASSTPDAAPVDESPLTSQQVADLYYHGLPANDRRLAGLDDGPRRFNIRQDCCTFLSPFPGRMQIAVQSKPENLGRRVGCGGTLRVFGSKKGNGSNKLGEHPELLVPFSLIANIILFKTLRNNSLFSFEMIVVPVGAVGTSSVSERRPRCIHFFRSNEGLRRNHHPEWLKPYTDELIAACNDQLHLFGKKVTYASLAKSIAAEWDIRELGYTSEAFSHDESVVAFFVKDAILIKRNDARHLYIPFGDDGLNASSIILVANCDKDGEPIGFEIRIDGVTEAPFWTEDSQQAPQTTITPETTTEPHQVEDMPSPHQAAPPIKNVRLKVKPFDKVKFDKVWETMQEWEKALPQPRASAASVAQPSGKENVAPMLPESSLPGEKRKREAEDAEGVELQPGSKVRRMQVRLDEGKPLSKLEEYVE</sequence>
<feature type="region of interest" description="Disordered" evidence="1">
    <location>
        <begin position="435"/>
        <end position="508"/>
    </location>
</feature>
<comment type="caution">
    <text evidence="2">The sequence shown here is derived from an EMBL/GenBank/DDBJ whole genome shotgun (WGS) entry which is preliminary data.</text>
</comment>
<dbReference type="AlphaFoldDB" id="A0AAN7ZLU6"/>
<reference evidence="2" key="1">
    <citation type="submission" date="2023-08" db="EMBL/GenBank/DDBJ databases">
        <title>Black Yeasts Isolated from many extreme environments.</title>
        <authorList>
            <person name="Coleine C."/>
            <person name="Stajich J.E."/>
            <person name="Selbmann L."/>
        </authorList>
    </citation>
    <scope>NUCLEOTIDE SEQUENCE</scope>
    <source>
        <strain evidence="2">CCFEE 5810</strain>
    </source>
</reference>
<name>A0AAN7ZLU6_9PEZI</name>
<dbReference type="Proteomes" id="UP001310594">
    <property type="component" value="Unassembled WGS sequence"/>
</dbReference>
<accession>A0AAN7ZLU6</accession>
<proteinExistence type="predicted"/>
<evidence type="ECO:0000256" key="1">
    <source>
        <dbReference type="SAM" id="MobiDB-lite"/>
    </source>
</evidence>
<feature type="compositionally biased region" description="Basic and acidic residues" evidence="1">
    <location>
        <begin position="492"/>
        <end position="508"/>
    </location>
</feature>
<feature type="compositionally biased region" description="Polar residues" evidence="1">
    <location>
        <begin position="39"/>
        <end position="57"/>
    </location>
</feature>
<feature type="region of interest" description="Disordered" evidence="1">
    <location>
        <begin position="16"/>
        <end position="103"/>
    </location>
</feature>
<evidence type="ECO:0000313" key="2">
    <source>
        <dbReference type="EMBL" id="KAK5694034.1"/>
    </source>
</evidence>
<feature type="region of interest" description="Disordered" evidence="1">
    <location>
        <begin position="373"/>
        <end position="404"/>
    </location>
</feature>
<feature type="compositionally biased region" description="Polar residues" evidence="1">
    <location>
        <begin position="85"/>
        <end position="94"/>
    </location>
</feature>
<feature type="compositionally biased region" description="Low complexity" evidence="1">
    <location>
        <begin position="381"/>
        <end position="391"/>
    </location>
</feature>
<protein>
    <submittedName>
        <fullName evidence="2">Uncharacterized protein</fullName>
    </submittedName>
</protein>